<proteinExistence type="predicted"/>
<accession>A0ABS5HJX6</accession>
<dbReference type="InterPro" id="IPR035393">
    <property type="entry name" value="DUF5416"/>
</dbReference>
<sequence>MVDSKNAYYDGCFSTYKILPTRSIENFIIIQNSEICDLVSDEIEQFIFADCTKNFYQISDIQRDVWSIDTDEIKIEDKIIKSIKIVIKGYNETNDNFKFDLDNLTLNVPYRYAITNDRFEMSIFLDTDRDSVVSFLSTLECDFDSKINSNKNIIIYINDKIVYNKIFTN</sequence>
<gene>
    <name evidence="1" type="ORF">KDD93_08395</name>
</gene>
<keyword evidence="2" id="KW-1185">Reference proteome</keyword>
<comment type="caution">
    <text evidence="1">The sequence shown here is derived from an EMBL/GenBank/DDBJ whole genome shotgun (WGS) entry which is preliminary data.</text>
</comment>
<dbReference type="EMBL" id="JAGSSW010000009">
    <property type="protein sequence ID" value="MBR8464576.1"/>
    <property type="molecule type" value="Genomic_DNA"/>
</dbReference>
<dbReference type="Proteomes" id="UP000682951">
    <property type="component" value="Unassembled WGS sequence"/>
</dbReference>
<organism evidence="1 2">
    <name type="scientific">Campylobacter anatolicus</name>
    <dbReference type="NCBI Taxonomy" id="2829105"/>
    <lineage>
        <taxon>Bacteria</taxon>
        <taxon>Pseudomonadati</taxon>
        <taxon>Campylobacterota</taxon>
        <taxon>Epsilonproteobacteria</taxon>
        <taxon>Campylobacterales</taxon>
        <taxon>Campylobacteraceae</taxon>
        <taxon>Campylobacter</taxon>
    </lineage>
</organism>
<dbReference type="Pfam" id="PF17437">
    <property type="entry name" value="DUF5416"/>
    <property type="match status" value="1"/>
</dbReference>
<evidence type="ECO:0000313" key="2">
    <source>
        <dbReference type="Proteomes" id="UP000682951"/>
    </source>
</evidence>
<dbReference type="RefSeq" id="WP_212142417.1">
    <property type="nucleotide sequence ID" value="NZ_JAGSSW010000009.1"/>
</dbReference>
<reference evidence="1 2" key="1">
    <citation type="submission" date="2021-04" db="EMBL/GenBank/DDBJ databases">
        <title>Molecular and phenotypic characterization and identification of bacterial isolates recovered from the Anatolian ground squirrels (Spermophilus xanthoprymnus) and which have the potential to form a new species in the Campylobacter genus.</title>
        <authorList>
            <person name="Aydin F."/>
            <person name="Abay S."/>
            <person name="Kayman T."/>
            <person name="Karakaya E."/>
            <person name="Mustak H.K."/>
            <person name="Mustak I.B."/>
            <person name="Bilgin N."/>
            <person name="Duzler A."/>
            <person name="Sahin O."/>
            <person name="Guran O."/>
            <person name="Saticioglu I.B."/>
        </authorList>
    </citation>
    <scope>NUCLEOTIDE SEQUENCE [LARGE SCALE GENOMIC DNA]</scope>
    <source>
        <strain evidence="2">faydin-G24</strain>
    </source>
</reference>
<evidence type="ECO:0000313" key="1">
    <source>
        <dbReference type="EMBL" id="MBR8464576.1"/>
    </source>
</evidence>
<protein>
    <submittedName>
        <fullName evidence="1">Uncharacterized protein</fullName>
    </submittedName>
</protein>
<name>A0ABS5HJX6_9BACT</name>